<reference evidence="2 3" key="2">
    <citation type="submission" date="2024-10" db="EMBL/GenBank/DDBJ databases">
        <authorList>
            <person name="Ryan C."/>
        </authorList>
    </citation>
    <scope>NUCLEOTIDE SEQUENCE [LARGE SCALE GENOMIC DNA]</scope>
</reference>
<dbReference type="SUPFAM" id="SSF63825">
    <property type="entry name" value="YWTD domain"/>
    <property type="match status" value="1"/>
</dbReference>
<keyword evidence="3" id="KW-1185">Reference proteome</keyword>
<dbReference type="Gene3D" id="1.20.1280.50">
    <property type="match status" value="1"/>
</dbReference>
<feature type="domain" description="F-box" evidence="1">
    <location>
        <begin position="52"/>
        <end position="92"/>
    </location>
</feature>
<dbReference type="InterPro" id="IPR001810">
    <property type="entry name" value="F-box_dom"/>
</dbReference>
<dbReference type="PANTHER" id="PTHR35546:SF80">
    <property type="entry name" value="F-BOX DOMAIN CONTAINING PROTEIN EXPRESSED"/>
    <property type="match status" value="1"/>
</dbReference>
<dbReference type="InterPro" id="IPR056592">
    <property type="entry name" value="Beta-prop_At3g26010-like"/>
</dbReference>
<dbReference type="SUPFAM" id="SSF81383">
    <property type="entry name" value="F-box domain"/>
    <property type="match status" value="1"/>
</dbReference>
<accession>A0ABC8XDU1</accession>
<evidence type="ECO:0000259" key="1">
    <source>
        <dbReference type="SMART" id="SM00256"/>
    </source>
</evidence>
<sequence length="413" mass="47039">MGTPLTRSFSAFIPTSLLRRRHSQGSHRELRPSPVAAMAAGSKEMRNPATRLTDDLIVEILSRLPVKSLCRFRCVSKLWRGLISHPDHRKKLPQTLAGFFYHTTSRERFPESARHFTNVTGWGEPLIRPSLSFLPGHIDILDCCNGLLLCRSQTAASASQYIVCNPATEEWAALPESSQAGNICNARLGFDPAVSPHFHVFEFVEADDDIFVRGLEVYSSLTGEWIYRNSGWSVELILRDNSSTVFINGFLNVFEPGFFKQNVFAPADQHVLAGDTEGNTWRTIRVPPGHHDGLIGQSQGRLYYLNVLEEHDFKLTVFVLEDYSSDEWIFKHSVMASELLGTSFDLIQYYYPIAFHPECHLIYFVSYVDNTIRCYDMDHRKVHVIHNMGCKLDRWECCLPYVPLFSESLAGWN</sequence>
<evidence type="ECO:0000313" key="3">
    <source>
        <dbReference type="Proteomes" id="UP001497457"/>
    </source>
</evidence>
<protein>
    <recommendedName>
        <fullName evidence="1">F-box domain-containing protein</fullName>
    </recommendedName>
</protein>
<gene>
    <name evidence="2" type="ORF">URODEC1_LOCUS22251</name>
</gene>
<dbReference type="Pfam" id="PF00646">
    <property type="entry name" value="F-box"/>
    <property type="match status" value="1"/>
</dbReference>
<dbReference type="AlphaFoldDB" id="A0ABC8XDU1"/>
<reference evidence="3" key="1">
    <citation type="submission" date="2024-06" db="EMBL/GenBank/DDBJ databases">
        <authorList>
            <person name="Ryan C."/>
        </authorList>
    </citation>
    <scope>NUCLEOTIDE SEQUENCE [LARGE SCALE GENOMIC DNA]</scope>
</reference>
<dbReference type="InterPro" id="IPR055290">
    <property type="entry name" value="At3g26010-like"/>
</dbReference>
<dbReference type="NCBIfam" id="TIGR01640">
    <property type="entry name" value="F_box_assoc_1"/>
    <property type="match status" value="1"/>
</dbReference>
<dbReference type="Pfam" id="PF24750">
    <property type="entry name" value="b-prop_At3g26010-like"/>
    <property type="match status" value="1"/>
</dbReference>
<dbReference type="InterPro" id="IPR036047">
    <property type="entry name" value="F-box-like_dom_sf"/>
</dbReference>
<proteinExistence type="predicted"/>
<organism evidence="2 3">
    <name type="scientific">Urochloa decumbens</name>
    <dbReference type="NCBI Taxonomy" id="240449"/>
    <lineage>
        <taxon>Eukaryota</taxon>
        <taxon>Viridiplantae</taxon>
        <taxon>Streptophyta</taxon>
        <taxon>Embryophyta</taxon>
        <taxon>Tracheophyta</taxon>
        <taxon>Spermatophyta</taxon>
        <taxon>Magnoliopsida</taxon>
        <taxon>Liliopsida</taxon>
        <taxon>Poales</taxon>
        <taxon>Poaceae</taxon>
        <taxon>PACMAD clade</taxon>
        <taxon>Panicoideae</taxon>
        <taxon>Panicodae</taxon>
        <taxon>Paniceae</taxon>
        <taxon>Melinidinae</taxon>
        <taxon>Urochloa</taxon>
    </lineage>
</organism>
<dbReference type="PANTHER" id="PTHR35546">
    <property type="entry name" value="F-BOX PROTEIN INTERACTION DOMAIN PROTEIN-RELATED"/>
    <property type="match status" value="1"/>
</dbReference>
<dbReference type="EMBL" id="OZ075124">
    <property type="protein sequence ID" value="CAL4923340.1"/>
    <property type="molecule type" value="Genomic_DNA"/>
</dbReference>
<dbReference type="InterPro" id="IPR017451">
    <property type="entry name" value="F-box-assoc_interact_dom"/>
</dbReference>
<evidence type="ECO:0000313" key="2">
    <source>
        <dbReference type="EMBL" id="CAL4923340.1"/>
    </source>
</evidence>
<dbReference type="CDD" id="cd22157">
    <property type="entry name" value="F-box_AtFBW1-like"/>
    <property type="match status" value="1"/>
</dbReference>
<dbReference type="SMART" id="SM00256">
    <property type="entry name" value="FBOX"/>
    <property type="match status" value="1"/>
</dbReference>
<dbReference type="Proteomes" id="UP001497457">
    <property type="component" value="Chromosome 14rd"/>
</dbReference>
<name>A0ABC8XDU1_9POAL</name>